<feature type="domain" description="Cyclic-phosphate processing Receiver" evidence="1">
    <location>
        <begin position="69"/>
        <end position="172"/>
    </location>
</feature>
<protein>
    <recommendedName>
        <fullName evidence="1">Cyclic-phosphate processing Receiver domain-containing protein</fullName>
    </recommendedName>
</protein>
<evidence type="ECO:0000259" key="1">
    <source>
        <dbReference type="Pfam" id="PF20274"/>
    </source>
</evidence>
<accession>A0A2T6AID5</accession>
<name>A0A2T6AID5_9FLAO</name>
<sequence>MYDGLVINHILMSVFSKRILIRSLFICANFKGLFSKIYNLFQRTRIRTVVKPEKQKNKLFINKTKPKTLLWLDDRLNPWDKRMDWLSYSPIGRNVDAVWVKNEFEFKNWILKNGLPDAICFDTDLGDSVNNGLACARWLVTYCKDQGLKPPIWSSQSTDPDEKAKIKRFLKQSYPLS</sequence>
<keyword evidence="3" id="KW-1185">Reference proteome</keyword>
<proteinExistence type="predicted"/>
<gene>
    <name evidence="2" type="ORF">C8P64_2089</name>
</gene>
<evidence type="ECO:0000313" key="3">
    <source>
        <dbReference type="Proteomes" id="UP000244174"/>
    </source>
</evidence>
<dbReference type="AlphaFoldDB" id="A0A2T6AID5"/>
<dbReference type="Pfam" id="PF20274">
    <property type="entry name" value="cREC_REC"/>
    <property type="match status" value="1"/>
</dbReference>
<organism evidence="2 3">
    <name type="scientific">Christiangramia gaetbulicola</name>
    <dbReference type="NCBI Taxonomy" id="703340"/>
    <lineage>
        <taxon>Bacteria</taxon>
        <taxon>Pseudomonadati</taxon>
        <taxon>Bacteroidota</taxon>
        <taxon>Flavobacteriia</taxon>
        <taxon>Flavobacteriales</taxon>
        <taxon>Flavobacteriaceae</taxon>
        <taxon>Christiangramia</taxon>
    </lineage>
</organism>
<evidence type="ECO:0000313" key="2">
    <source>
        <dbReference type="EMBL" id="PTX43561.1"/>
    </source>
</evidence>
<dbReference type="EMBL" id="QBKQ01000002">
    <property type="protein sequence ID" value="PTX43561.1"/>
    <property type="molecule type" value="Genomic_DNA"/>
</dbReference>
<dbReference type="InterPro" id="IPR046909">
    <property type="entry name" value="cREC_REC"/>
</dbReference>
<dbReference type="Proteomes" id="UP000244174">
    <property type="component" value="Unassembled WGS sequence"/>
</dbReference>
<comment type="caution">
    <text evidence="2">The sequence shown here is derived from an EMBL/GenBank/DDBJ whole genome shotgun (WGS) entry which is preliminary data.</text>
</comment>
<reference evidence="2 3" key="1">
    <citation type="submission" date="2018-04" db="EMBL/GenBank/DDBJ databases">
        <title>Genomic Encyclopedia of Archaeal and Bacterial Type Strains, Phase II (KMG-II): from individual species to whole genera.</title>
        <authorList>
            <person name="Goeker M."/>
        </authorList>
    </citation>
    <scope>NUCLEOTIDE SEQUENCE [LARGE SCALE GENOMIC DNA]</scope>
    <source>
        <strain evidence="2 3">DSM 23082</strain>
    </source>
</reference>